<evidence type="ECO:0008006" key="4">
    <source>
        <dbReference type="Google" id="ProtNLM"/>
    </source>
</evidence>
<dbReference type="PANTHER" id="PTHR37577">
    <property type="entry name" value="INTEGRAL MEMBRANE PROTEIN"/>
    <property type="match status" value="1"/>
</dbReference>
<dbReference type="PANTHER" id="PTHR37577:SF1">
    <property type="entry name" value="INTEGRAL MEMBRANE PROTEIN"/>
    <property type="match status" value="1"/>
</dbReference>
<keyword evidence="1" id="KW-1133">Transmembrane helix</keyword>
<proteinExistence type="predicted"/>
<name>A0AAV9TTZ9_9PEZI</name>
<keyword evidence="3" id="KW-1185">Reference proteome</keyword>
<feature type="transmembrane region" description="Helical" evidence="1">
    <location>
        <begin position="311"/>
        <end position="338"/>
    </location>
</feature>
<feature type="transmembrane region" description="Helical" evidence="1">
    <location>
        <begin position="367"/>
        <end position="387"/>
    </location>
</feature>
<comment type="caution">
    <text evidence="2">The sequence shown here is derived from an EMBL/GenBank/DDBJ whole genome shotgun (WGS) entry which is preliminary data.</text>
</comment>
<dbReference type="Proteomes" id="UP001327957">
    <property type="component" value="Unassembled WGS sequence"/>
</dbReference>
<dbReference type="InterPro" id="IPR053018">
    <property type="entry name" value="Elsinochrome_Biosynth-Asso"/>
</dbReference>
<organism evidence="2 3">
    <name type="scientific">Colletotrichum tabaci</name>
    <dbReference type="NCBI Taxonomy" id="1209068"/>
    <lineage>
        <taxon>Eukaryota</taxon>
        <taxon>Fungi</taxon>
        <taxon>Dikarya</taxon>
        <taxon>Ascomycota</taxon>
        <taxon>Pezizomycotina</taxon>
        <taxon>Sordariomycetes</taxon>
        <taxon>Hypocreomycetidae</taxon>
        <taxon>Glomerellales</taxon>
        <taxon>Glomerellaceae</taxon>
        <taxon>Colletotrichum</taxon>
        <taxon>Colletotrichum destructivum species complex</taxon>
    </lineage>
</organism>
<reference evidence="2 3" key="1">
    <citation type="submission" date="2023-04" db="EMBL/GenBank/DDBJ databases">
        <title>Colletotrichum tabacum stain YC1 causing leaf anthracnose on Nicotiana tabacum(L.) cv.</title>
        <authorList>
            <person name="Ji Z."/>
            <person name="Wang M."/>
            <person name="Zhang J."/>
            <person name="Wang N."/>
            <person name="Zhou Z."/>
        </authorList>
    </citation>
    <scope>NUCLEOTIDE SEQUENCE [LARGE SCALE GENOMIC DNA]</scope>
    <source>
        <strain evidence="2 3">YC1</strain>
    </source>
</reference>
<dbReference type="AlphaFoldDB" id="A0AAV9TTZ9"/>
<sequence>MSFAKGSIAKNRCEWHYNTTVNCNYELNSDSIGGYSRGQVPPEPDIAGIGIVAVFIAVTSFAVLMGVLDALWILLKKCRSRRSKDRSRKRKQLWNNFSRSEFFQAITISCSDQQVFTGGAYVVTLQFWKGCFITAYHYNIIANMLLLTCATHLMSVVISRNYWKSPLVAIVRVILITSVFILTGFVLSSQKSNFPMKVPEDGDPNVALLLRAACYQDERGMEMLRNKLVDSFKDPEAAKQAFVYSNPGSFIHGWNLYLAILVWYAVTILAEVGRWFYRARERRKQKRLQAMGTRGKLLRGLEDRTSFLGKIFYWIYGFYVMGGLVICGITVVVCANQIMKLRKWAKRSEWLKVDTGGQSEEDDATSFGQLVPIILVGLVVFSALATFSGKVPRPNVQHAMPTSLLTKTIFVDLRLQGKRNKAQEVKPTKGHYGPIPGR</sequence>
<accession>A0AAV9TTZ9</accession>
<feature type="transmembrane region" description="Helical" evidence="1">
    <location>
        <begin position="254"/>
        <end position="277"/>
    </location>
</feature>
<dbReference type="EMBL" id="JASAOK010000002">
    <property type="protein sequence ID" value="KAK6225569.1"/>
    <property type="molecule type" value="Genomic_DNA"/>
</dbReference>
<evidence type="ECO:0000256" key="1">
    <source>
        <dbReference type="SAM" id="Phobius"/>
    </source>
</evidence>
<evidence type="ECO:0000313" key="2">
    <source>
        <dbReference type="EMBL" id="KAK6225569.1"/>
    </source>
</evidence>
<gene>
    <name evidence="2" type="ORF">QIS74_01616</name>
</gene>
<protein>
    <recommendedName>
        <fullName evidence="4">Integral membrane protein</fullName>
    </recommendedName>
</protein>
<evidence type="ECO:0000313" key="3">
    <source>
        <dbReference type="Proteomes" id="UP001327957"/>
    </source>
</evidence>
<keyword evidence="1" id="KW-0472">Membrane</keyword>
<feature type="transmembrane region" description="Helical" evidence="1">
    <location>
        <begin position="46"/>
        <end position="75"/>
    </location>
</feature>
<feature type="transmembrane region" description="Helical" evidence="1">
    <location>
        <begin position="136"/>
        <end position="157"/>
    </location>
</feature>
<keyword evidence="1" id="KW-0812">Transmembrane</keyword>
<feature type="transmembrane region" description="Helical" evidence="1">
    <location>
        <begin position="169"/>
        <end position="187"/>
    </location>
</feature>